<reference evidence="2" key="1">
    <citation type="journal article" date="2020" name="Stud. Mycol.">
        <title>101 Dothideomycetes genomes: a test case for predicting lifestyles and emergence of pathogens.</title>
        <authorList>
            <person name="Haridas S."/>
            <person name="Albert R."/>
            <person name="Binder M."/>
            <person name="Bloem J."/>
            <person name="Labutti K."/>
            <person name="Salamov A."/>
            <person name="Andreopoulos B."/>
            <person name="Baker S."/>
            <person name="Barry K."/>
            <person name="Bills G."/>
            <person name="Bluhm B."/>
            <person name="Cannon C."/>
            <person name="Castanera R."/>
            <person name="Culley D."/>
            <person name="Daum C."/>
            <person name="Ezra D."/>
            <person name="Gonzalez J."/>
            <person name="Henrissat B."/>
            <person name="Kuo A."/>
            <person name="Liang C."/>
            <person name="Lipzen A."/>
            <person name="Lutzoni F."/>
            <person name="Magnuson J."/>
            <person name="Mondo S."/>
            <person name="Nolan M."/>
            <person name="Ohm R."/>
            <person name="Pangilinan J."/>
            <person name="Park H.-J."/>
            <person name="Ramirez L."/>
            <person name="Alfaro M."/>
            <person name="Sun H."/>
            <person name="Tritt A."/>
            <person name="Yoshinaga Y."/>
            <person name="Zwiers L.-H."/>
            <person name="Turgeon B."/>
            <person name="Goodwin S."/>
            <person name="Spatafora J."/>
            <person name="Crous P."/>
            <person name="Grigoriev I."/>
        </authorList>
    </citation>
    <scope>NUCLEOTIDE SEQUENCE</scope>
    <source>
        <strain evidence="2">CBS 125425</strain>
    </source>
</reference>
<evidence type="ECO:0000256" key="1">
    <source>
        <dbReference type="SAM" id="MobiDB-lite"/>
    </source>
</evidence>
<protein>
    <submittedName>
        <fullName evidence="2">Uncharacterized protein</fullName>
    </submittedName>
</protein>
<comment type="caution">
    <text evidence="2">The sequence shown here is derived from an EMBL/GenBank/DDBJ whole genome shotgun (WGS) entry which is preliminary data.</text>
</comment>
<dbReference type="Proteomes" id="UP000799444">
    <property type="component" value="Unassembled WGS sequence"/>
</dbReference>
<organism evidence="2 3">
    <name type="scientific">Polyplosphaeria fusca</name>
    <dbReference type="NCBI Taxonomy" id="682080"/>
    <lineage>
        <taxon>Eukaryota</taxon>
        <taxon>Fungi</taxon>
        <taxon>Dikarya</taxon>
        <taxon>Ascomycota</taxon>
        <taxon>Pezizomycotina</taxon>
        <taxon>Dothideomycetes</taxon>
        <taxon>Pleosporomycetidae</taxon>
        <taxon>Pleosporales</taxon>
        <taxon>Tetraplosphaeriaceae</taxon>
        <taxon>Polyplosphaeria</taxon>
    </lineage>
</organism>
<feature type="compositionally biased region" description="Basic and acidic residues" evidence="1">
    <location>
        <begin position="495"/>
        <end position="515"/>
    </location>
</feature>
<keyword evidence="3" id="KW-1185">Reference proteome</keyword>
<feature type="region of interest" description="Disordered" evidence="1">
    <location>
        <begin position="489"/>
        <end position="515"/>
    </location>
</feature>
<dbReference type="EMBL" id="ML996139">
    <property type="protein sequence ID" value="KAF2735107.1"/>
    <property type="molecule type" value="Genomic_DNA"/>
</dbReference>
<accession>A0A9P4QWR0</accession>
<evidence type="ECO:0000313" key="3">
    <source>
        <dbReference type="Proteomes" id="UP000799444"/>
    </source>
</evidence>
<gene>
    <name evidence="2" type="ORF">EJ04DRAFT_563615</name>
</gene>
<proteinExistence type="predicted"/>
<dbReference type="AlphaFoldDB" id="A0A9P4QWR0"/>
<sequence length="515" mass="58706">MSKIRPIQTRTRPISSNCDEPFSTIATWCNEAKAKKKQLQGLANEDSTDEEEAGTEVGPEVNCINMYLNYLHFQATKAFTERREAKIREALQTTYPSLNIFFTAAVKMLGLINKKSVRARTGWGASMTSIPQLREFLLELPSDNNLERYHRHCIIALEDTLVDKAKIALKKHEGDPAYTATRLGVKARISDIQITLQNAFDDLRADLLPKIWTDPAVKATRLEQVKKVIDLWARPLHWLTLRKTMCDNGILWKTNSKAVGEICPHGRRNLNWHMLSVFISDVDDWKLRVDAVKPTLRSSVDLIVKDVLESITTSLQDYNGEFELREQAIYEWNKKSRSIDRKLIGFSDSFGNAIHEAHVDITRETDRDSFVARMNKPVYCDALGVENGNGYRARQGNVVRKELVEPDKDGMTMLDRYEIRAVNHAEKMFEKAFESFVTTIIDSLDAFVATLDRLVEPDHAPHLDISARENLRALLPELESAVEDIKSRFPRHKNIRTDDPTKGEAPAEKKPCLGF</sequence>
<name>A0A9P4QWR0_9PLEO</name>
<evidence type="ECO:0000313" key="2">
    <source>
        <dbReference type="EMBL" id="KAF2735107.1"/>
    </source>
</evidence>